<dbReference type="NCBIfam" id="NF040570">
    <property type="entry name" value="guided_TnpB"/>
    <property type="match status" value="1"/>
</dbReference>
<dbReference type="Pfam" id="PF01385">
    <property type="entry name" value="OrfB_IS605"/>
    <property type="match status" value="1"/>
</dbReference>
<feature type="domain" description="Probable transposase IS891/IS1136/IS1341" evidence="6">
    <location>
        <begin position="245"/>
        <end position="366"/>
    </location>
</feature>
<keyword evidence="5" id="KW-0233">DNA recombination</keyword>
<evidence type="ECO:0000256" key="4">
    <source>
        <dbReference type="ARBA" id="ARBA00023125"/>
    </source>
</evidence>
<protein>
    <recommendedName>
        <fullName evidence="10">Transposase</fullName>
    </recommendedName>
</protein>
<sequence>MPGVKLRTMTENTVTVVVREALDPTPEQRLILHRYADASRCSFNFAFGIKHAAQQRWSHGRDLLLAQGLTLAEAAERAPRVHMPSQPDIQRVFLAVRERPLPGPCRVGEEPHSLYPWWKGVNAIVCQQAFRDADKAFANWKSASRRGVDPVGYPRPKRRGRCRDSFRMFSVRLVSEDLRHVRIGGERDPHGQRSFVVRLHRPARRLARLLARGGVTKSVTVAREGHRWFAAFNVRLPAPPAVRATRRQREAGTVGVDLGVAVFAATSDPLVIGDDKVQLFANPRHLDNARRQLRKWQRRMSRRHVRGVPAHRQSQGWKEARDQVARLQGLVAARRSSTQHLLTKRLVTQYAQVVLEDLRVRNMTRSARGSVEAPGRNVVAKAGLNRAILDVGFGEIRRQIEYKAPCHGTTVSVVNPAYTSQTCNRCGHTDAKSRRTRSLFVCTRCRHTTHADTGAAVNIKRRAQSAAPKPG</sequence>
<proteinExistence type="inferred from homology"/>
<comment type="similarity">
    <text evidence="2">In the N-terminal section; belongs to the transposase 2 family.</text>
</comment>
<feature type="domain" description="Cas12f1-like TNB" evidence="7">
    <location>
        <begin position="393"/>
        <end position="459"/>
    </location>
</feature>
<dbReference type="PANTHER" id="PTHR30405:SF11">
    <property type="entry name" value="RNA-GUIDED DNA ENDONUCLEASE RV2885C-RELATED"/>
    <property type="match status" value="1"/>
</dbReference>
<reference evidence="9" key="1">
    <citation type="journal article" date="2019" name="Int. J. Syst. Evol. Microbiol.">
        <title>The Global Catalogue of Microorganisms (GCM) 10K type strain sequencing project: providing services to taxonomists for standard genome sequencing and annotation.</title>
        <authorList>
            <consortium name="The Broad Institute Genomics Platform"/>
            <consortium name="The Broad Institute Genome Sequencing Center for Infectious Disease"/>
            <person name="Wu L."/>
            <person name="Ma J."/>
        </authorList>
    </citation>
    <scope>NUCLEOTIDE SEQUENCE [LARGE SCALE GENOMIC DNA]</scope>
    <source>
        <strain evidence="9">CGMCC 4.7323</strain>
    </source>
</reference>
<evidence type="ECO:0000259" key="6">
    <source>
        <dbReference type="Pfam" id="PF01385"/>
    </source>
</evidence>
<evidence type="ECO:0000256" key="2">
    <source>
        <dbReference type="ARBA" id="ARBA00011044"/>
    </source>
</evidence>
<name>A0ABQ2JGT2_9ACTN</name>
<evidence type="ECO:0000256" key="3">
    <source>
        <dbReference type="ARBA" id="ARBA00022578"/>
    </source>
</evidence>
<dbReference type="InterPro" id="IPR001959">
    <property type="entry name" value="Transposase"/>
</dbReference>
<organism evidence="8 9">
    <name type="scientific">Streptomyces kronopolitis</name>
    <dbReference type="NCBI Taxonomy" id="1612435"/>
    <lineage>
        <taxon>Bacteria</taxon>
        <taxon>Bacillati</taxon>
        <taxon>Actinomycetota</taxon>
        <taxon>Actinomycetes</taxon>
        <taxon>Kitasatosporales</taxon>
        <taxon>Streptomycetaceae</taxon>
        <taxon>Streptomyces</taxon>
    </lineage>
</organism>
<evidence type="ECO:0000259" key="7">
    <source>
        <dbReference type="Pfam" id="PF07282"/>
    </source>
</evidence>
<evidence type="ECO:0000256" key="5">
    <source>
        <dbReference type="ARBA" id="ARBA00023172"/>
    </source>
</evidence>
<evidence type="ECO:0000313" key="9">
    <source>
        <dbReference type="Proteomes" id="UP000600080"/>
    </source>
</evidence>
<dbReference type="PANTHER" id="PTHR30405">
    <property type="entry name" value="TRANSPOSASE"/>
    <property type="match status" value="1"/>
</dbReference>
<keyword evidence="9" id="KW-1185">Reference proteome</keyword>
<dbReference type="Pfam" id="PF07282">
    <property type="entry name" value="Cas12f1-like_TNB"/>
    <property type="match status" value="1"/>
</dbReference>
<keyword evidence="3" id="KW-0815">Transposition</keyword>
<evidence type="ECO:0000256" key="1">
    <source>
        <dbReference type="ARBA" id="ARBA00008761"/>
    </source>
</evidence>
<keyword evidence="4" id="KW-0238">DNA-binding</keyword>
<dbReference type="InterPro" id="IPR010095">
    <property type="entry name" value="Cas12f1-like_TNB"/>
</dbReference>
<dbReference type="NCBIfam" id="TIGR01766">
    <property type="entry name" value="IS200/IS605 family accessory protein TnpB-like domain"/>
    <property type="match status" value="1"/>
</dbReference>
<gene>
    <name evidence="8" type="ORF">GCM10012285_28170</name>
</gene>
<evidence type="ECO:0008006" key="10">
    <source>
        <dbReference type="Google" id="ProtNLM"/>
    </source>
</evidence>
<comment type="caution">
    <text evidence="8">The sequence shown here is derived from an EMBL/GenBank/DDBJ whole genome shotgun (WGS) entry which is preliminary data.</text>
</comment>
<comment type="similarity">
    <text evidence="1">In the C-terminal section; belongs to the transposase 35 family.</text>
</comment>
<accession>A0ABQ2JGT2</accession>
<evidence type="ECO:0000313" key="8">
    <source>
        <dbReference type="EMBL" id="GGN44974.1"/>
    </source>
</evidence>
<dbReference type="InterPro" id="IPR051399">
    <property type="entry name" value="RNA-guided_DNA_endo/Transpos"/>
</dbReference>
<dbReference type="EMBL" id="BMND01000009">
    <property type="protein sequence ID" value="GGN44974.1"/>
    <property type="molecule type" value="Genomic_DNA"/>
</dbReference>
<dbReference type="Proteomes" id="UP000600080">
    <property type="component" value="Unassembled WGS sequence"/>
</dbReference>